<organism evidence="1">
    <name type="scientific">Flavobacterium sp. WC2409</name>
    <dbReference type="NCBI Taxonomy" id="3234139"/>
    <lineage>
        <taxon>Bacteria</taxon>
        <taxon>Pseudomonadati</taxon>
        <taxon>Bacteroidota</taxon>
        <taxon>Flavobacteriia</taxon>
        <taxon>Flavobacteriales</taxon>
        <taxon>Flavobacteriaceae</taxon>
        <taxon>Flavobacterium</taxon>
    </lineage>
</organism>
<sequence length="47" mass="5765">MKFYLLNYLKNQKNIRKYKKDSNIQVGWDYSDVKKAKGQKVYTIFEE</sequence>
<dbReference type="RefSeq" id="WP_369753177.1">
    <property type="nucleotide sequence ID" value="NZ_CP165625.1"/>
</dbReference>
<reference evidence="1" key="1">
    <citation type="submission" date="2024-07" db="EMBL/GenBank/DDBJ databases">
        <authorList>
            <person name="Biller S.J."/>
        </authorList>
    </citation>
    <scope>NUCLEOTIDE SEQUENCE</scope>
    <source>
        <strain evidence="1">WC2409</strain>
    </source>
</reference>
<proteinExistence type="predicted"/>
<name>A0AB39W3R2_9FLAO</name>
<accession>A0AB39W3R2</accession>
<evidence type="ECO:0000313" key="1">
    <source>
        <dbReference type="EMBL" id="XDU95723.1"/>
    </source>
</evidence>
<dbReference type="EMBL" id="CP165625">
    <property type="protein sequence ID" value="XDU95723.1"/>
    <property type="molecule type" value="Genomic_DNA"/>
</dbReference>
<dbReference type="AlphaFoldDB" id="A0AB39W3R2"/>
<gene>
    <name evidence="1" type="ORF">AB3G34_01050</name>
</gene>
<protein>
    <submittedName>
        <fullName evidence="1">Uncharacterized protein</fullName>
    </submittedName>
</protein>